<evidence type="ECO:0000256" key="1">
    <source>
        <dbReference type="ARBA" id="ARBA00023002"/>
    </source>
</evidence>
<dbReference type="GO" id="GO:0016491">
    <property type="term" value="F:oxidoreductase activity"/>
    <property type="evidence" value="ECO:0007669"/>
    <property type="project" value="UniProtKB-KW"/>
</dbReference>
<dbReference type="SUPFAM" id="SSF51735">
    <property type="entry name" value="NAD(P)-binding Rossmann-fold domains"/>
    <property type="match status" value="1"/>
</dbReference>
<dbReference type="Pfam" id="PF02826">
    <property type="entry name" value="2-Hacid_dh_C"/>
    <property type="match status" value="1"/>
</dbReference>
<dbReference type="RefSeq" id="WP_353980261.1">
    <property type="nucleotide sequence ID" value="NZ_CP159578.1"/>
</dbReference>
<accession>A0AB74UD47</accession>
<dbReference type="AlphaFoldDB" id="A0AB74UD47"/>
<feature type="domain" description="D-isomer specific 2-hydroxyacid dehydrogenase NAD-binding" evidence="3">
    <location>
        <begin position="111"/>
        <end position="282"/>
    </location>
</feature>
<evidence type="ECO:0000313" key="4">
    <source>
        <dbReference type="EMBL" id="XCJ79324.1"/>
    </source>
</evidence>
<evidence type="ECO:0000256" key="2">
    <source>
        <dbReference type="ARBA" id="ARBA00023027"/>
    </source>
</evidence>
<keyword evidence="2" id="KW-0520">NAD</keyword>
<dbReference type="InterPro" id="IPR006140">
    <property type="entry name" value="D-isomer_DH_NAD-bd"/>
</dbReference>
<dbReference type="PANTHER" id="PTHR43333:SF1">
    <property type="entry name" value="D-ISOMER SPECIFIC 2-HYDROXYACID DEHYDROGENASE NAD-BINDING DOMAIN-CONTAINING PROTEIN"/>
    <property type="match status" value="1"/>
</dbReference>
<reference evidence="4" key="1">
    <citation type="submission" date="2024-06" db="EMBL/GenBank/DDBJ databases">
        <title>Complete genome of Salinicola endophyticus HNIBRBA4755.</title>
        <authorList>
            <person name="Shin S.Y."/>
            <person name="Kang H."/>
            <person name="Song J."/>
        </authorList>
    </citation>
    <scope>NUCLEOTIDE SEQUENCE</scope>
    <source>
        <strain evidence="4">HNIBRBA4755</strain>
    </source>
</reference>
<name>A0AB74UD47_9GAMM</name>
<keyword evidence="1" id="KW-0560">Oxidoreductase</keyword>
<sequence>MNAAQTRATIVVSIPNAAKIEWWIAQLAPLLPGWTLRPVDDPGDPDAVSYAVVWRPADGTFTPFPNLKAIVSLGAGIDHVLADRELPSGVPIIRTVGTDLTQRMREYVALHVLRHHREMPAIAANQRRQRWAQQVVPPATRRRVGVMGLGNLGGAAARTLAGLGFETLGWARTQREIEGVITYAGESEFAAFLQRCEILVCLLPLTPATENLLDAALFARLPRGASLINAGRGPHLVEDDLLAALASGQLSHATLDVFRQEPLPEAHPFWRHQQITVTPHVASLIDPESGSRIVAANIREFEAHGEVADLADAARGY</sequence>
<evidence type="ECO:0000259" key="3">
    <source>
        <dbReference type="Pfam" id="PF02826"/>
    </source>
</evidence>
<protein>
    <submittedName>
        <fullName evidence="4">Glyoxylate/hydroxypyruvate reductase A</fullName>
    </submittedName>
</protein>
<dbReference type="GO" id="GO:0051287">
    <property type="term" value="F:NAD binding"/>
    <property type="evidence" value="ECO:0007669"/>
    <property type="project" value="InterPro"/>
</dbReference>
<dbReference type="PANTHER" id="PTHR43333">
    <property type="entry name" value="2-HACID_DH_C DOMAIN-CONTAINING PROTEIN"/>
    <property type="match status" value="1"/>
</dbReference>
<dbReference type="InterPro" id="IPR036291">
    <property type="entry name" value="NAD(P)-bd_dom_sf"/>
</dbReference>
<organism evidence="4">
    <name type="scientific">Salinicola endophyticus</name>
    <dbReference type="NCBI Taxonomy" id="1949083"/>
    <lineage>
        <taxon>Bacteria</taxon>
        <taxon>Pseudomonadati</taxon>
        <taxon>Pseudomonadota</taxon>
        <taxon>Gammaproteobacteria</taxon>
        <taxon>Oceanospirillales</taxon>
        <taxon>Halomonadaceae</taxon>
        <taxon>Salinicola</taxon>
    </lineage>
</organism>
<gene>
    <name evidence="4" type="ORF">ABV408_18065</name>
</gene>
<dbReference type="EMBL" id="CP159578">
    <property type="protein sequence ID" value="XCJ79324.1"/>
    <property type="molecule type" value="Genomic_DNA"/>
</dbReference>
<proteinExistence type="predicted"/>
<dbReference type="CDD" id="cd12164">
    <property type="entry name" value="GDH_like_2"/>
    <property type="match status" value="1"/>
</dbReference>
<dbReference type="Gene3D" id="3.40.50.720">
    <property type="entry name" value="NAD(P)-binding Rossmann-like Domain"/>
    <property type="match status" value="2"/>
</dbReference>